<keyword evidence="5" id="KW-0694">RNA-binding</keyword>
<reference evidence="8 9" key="1">
    <citation type="submission" date="2021-03" db="EMBL/GenBank/DDBJ databases">
        <title>Human Oral Microbial Genomes.</title>
        <authorList>
            <person name="Johnston C.D."/>
            <person name="Chen T."/>
            <person name="Dewhirst F.E."/>
        </authorList>
    </citation>
    <scope>NUCLEOTIDE SEQUENCE [LARGE SCALE GENOMIC DNA]</scope>
    <source>
        <strain evidence="8 9">DSMZ 100122</strain>
    </source>
</reference>
<keyword evidence="9" id="KW-1185">Reference proteome</keyword>
<evidence type="ECO:0000256" key="1">
    <source>
        <dbReference type="ARBA" id="ARBA00004496"/>
    </source>
</evidence>
<dbReference type="SUPFAM" id="SSF140864">
    <property type="entry name" value="TROVE domain-like"/>
    <property type="match status" value="1"/>
</dbReference>
<gene>
    <name evidence="8" type="ORF">J5A65_11945</name>
</gene>
<dbReference type="InterPro" id="IPR056800">
    <property type="entry name" value="vWA_Ro60"/>
</dbReference>
<proteinExistence type="inferred from homology"/>
<dbReference type="InterPro" id="IPR040322">
    <property type="entry name" value="TROVE2"/>
</dbReference>
<dbReference type="InterPro" id="IPR008858">
    <property type="entry name" value="TROVE_dom"/>
</dbReference>
<evidence type="ECO:0000256" key="4">
    <source>
        <dbReference type="ARBA" id="ARBA00022723"/>
    </source>
</evidence>
<dbReference type="PANTHER" id="PTHR14202">
    <property type="entry name" value="60 KDA RIBONUCLEOPROTEIN SSA/RO"/>
    <property type="match status" value="1"/>
</dbReference>
<dbReference type="InterPro" id="IPR037214">
    <property type="entry name" value="TROVE_dom_sf"/>
</dbReference>
<evidence type="ECO:0000256" key="5">
    <source>
        <dbReference type="ARBA" id="ARBA00022884"/>
    </source>
</evidence>
<dbReference type="InterPro" id="IPR036465">
    <property type="entry name" value="vWFA_dom_sf"/>
</dbReference>
<dbReference type="SUPFAM" id="SSF53300">
    <property type="entry name" value="vWA-like"/>
    <property type="match status" value="1"/>
</dbReference>
<dbReference type="PROSITE" id="PS50988">
    <property type="entry name" value="TROVE"/>
    <property type="match status" value="1"/>
</dbReference>
<dbReference type="PANTHER" id="PTHR14202:SF0">
    <property type="entry name" value="RNA-BINDING PROTEIN RO60"/>
    <property type="match status" value="1"/>
</dbReference>
<keyword evidence="4" id="KW-0479">Metal-binding</keyword>
<dbReference type="Pfam" id="PF05731">
    <property type="entry name" value="TROVE"/>
    <property type="match status" value="2"/>
</dbReference>
<feature type="domain" description="TROVE" evidence="7">
    <location>
        <begin position="29"/>
        <end position="360"/>
    </location>
</feature>
<evidence type="ECO:0000313" key="8">
    <source>
        <dbReference type="EMBL" id="QUC07630.1"/>
    </source>
</evidence>
<organism evidence="8 9">
    <name type="scientific">Arachnia rubra</name>
    <dbReference type="NCBI Taxonomy" id="1547448"/>
    <lineage>
        <taxon>Bacteria</taxon>
        <taxon>Bacillati</taxon>
        <taxon>Actinomycetota</taxon>
        <taxon>Actinomycetes</taxon>
        <taxon>Propionibacteriales</taxon>
        <taxon>Propionibacteriaceae</taxon>
        <taxon>Arachnia</taxon>
    </lineage>
</organism>
<dbReference type="Gene3D" id="3.40.50.410">
    <property type="entry name" value="von Willebrand factor, type A domain"/>
    <property type="match status" value="2"/>
</dbReference>
<accession>A0ABX7Y388</accession>
<evidence type="ECO:0000259" key="7">
    <source>
        <dbReference type="PROSITE" id="PS50988"/>
    </source>
</evidence>
<comment type="similarity">
    <text evidence="2">Belongs to the Ro 60 kDa family.</text>
</comment>
<sequence>MKGGDIMDVLRRIALRITPQNAPADERQVLNSAGGYTFELDDAARLRRFLLLGVDGGTYYASAADLAIQNVAVLQRMAASDPEGLVATIVDVSARGAAPRQNPALFALAYAASVPETSAAALAALPTVARTGTHLFTFAAYVQQFRGWGRGLRRAVGRWYTDRQASDLAYQVVKYRQRDGWTHRDLLRLSHPVTPVPELRSLFDWIVRRSVDDDTPELIRVFLKAQEATKASTWAGLVREHRLTWEMLPDAALKEPEVWEALLEAGIPQTALLRQLPRLTGLGLLSDLGGHTEQVCAQLTDPGRLRKARVHPVNVLVAARTYASGQSVRGKSSWQPSRRVVDALDDAFYATFGAVVPSGKRTMLALDVSGSMASYISGLPVTAREASAGLALVQLATEPVSAVVGFTGRLQPLDLSPRQRLDDVLGRISGLPFGNTDCAQPMIHARKQKLEVDTFVVYTDNETWCGRIHPYQALAEYRRATGIPAKLVVVAMTSTGFSIANPDDAGMLDVAGFDHAVPNLISEFSRGF</sequence>
<keyword evidence="3" id="KW-0963">Cytoplasm</keyword>
<evidence type="ECO:0000256" key="2">
    <source>
        <dbReference type="ARBA" id="ARBA00007814"/>
    </source>
</evidence>
<name>A0ABX7Y388_9ACTN</name>
<keyword evidence="6" id="KW-0687">Ribonucleoprotein</keyword>
<evidence type="ECO:0000256" key="3">
    <source>
        <dbReference type="ARBA" id="ARBA00022490"/>
    </source>
</evidence>
<evidence type="ECO:0000313" key="9">
    <source>
        <dbReference type="Proteomes" id="UP000678513"/>
    </source>
</evidence>
<dbReference type="Pfam" id="PF25045">
    <property type="entry name" value="vWA_Ro60"/>
    <property type="match status" value="1"/>
</dbReference>
<protein>
    <submittedName>
        <fullName evidence="8">TROVE domain-containing protein</fullName>
    </submittedName>
</protein>
<dbReference type="EMBL" id="CP072384">
    <property type="protein sequence ID" value="QUC07630.1"/>
    <property type="molecule type" value="Genomic_DNA"/>
</dbReference>
<evidence type="ECO:0000256" key="6">
    <source>
        <dbReference type="ARBA" id="ARBA00023274"/>
    </source>
</evidence>
<dbReference type="Proteomes" id="UP000678513">
    <property type="component" value="Chromosome"/>
</dbReference>
<comment type="subcellular location">
    <subcellularLocation>
        <location evidence="1">Cytoplasm</location>
    </subcellularLocation>
</comment>